<keyword evidence="14" id="KW-1185">Reference proteome</keyword>
<comment type="similarity">
    <text evidence="8 9">Belongs to the TonB-dependent receptor family.</text>
</comment>
<dbReference type="Pfam" id="PF00593">
    <property type="entry name" value="TonB_dep_Rec_b-barrel"/>
    <property type="match status" value="1"/>
</dbReference>
<keyword evidence="7 8" id="KW-0998">Cell outer membrane</keyword>
<evidence type="ECO:0000256" key="2">
    <source>
        <dbReference type="ARBA" id="ARBA00022448"/>
    </source>
</evidence>
<sequence>MKLKKLNAAILAGLAGYSLSMTVATNVMAEEAAEEDVEKIAVVGARGAPRSVTSSPVPVDVLSAEDINGVASSDMNDIMMTLVPSYTIARQPISDGGTFIRPAQLRGLPTDKTLVLVNGKRRHRASLVEIGGSGTQGPDLATIPAAALGSVEVLRDGAAAQYGSDAIAGVMNFQLKRNAEGGSLSLDTGRYFEGDGEQYTISGNKGFSLGDDGFLSISAEVTDSKATYRGEQYCESWFCVDEQSPEYIAAAEEQGRTVHGSSQVQPWGQPNYSGAKVFVNGGYAISNDMELYAFANYSESEGDGSFFYRYPGNGTIEDLREPDGTIYTPLEKFPGGFTPRFFGDITDYSFVGGLKGMTGSLGYDISGRYGYNEISYTLKNTINPSMGPDSPTSFKPGDLANDELQFQADFTYDMAAYVLAFGASYMEESYEISAGDPDSYRVGPYSSPDPWGFCDGTASAEAVATAVSNGLDCSDPNDPVYTAVGVGSNGFPGYSADYIGTYERDSFAVYGDISGDITDKLFAQAAIRYEDYSDFGSEVVYKIAGIFQVTDEIAVRSSFGTGFRAPTPGQQGTTNVSTRLPNGFPVATGLFPAGSVVAQALGASELKPEKSTNFTLGATADIGDFTLTVDFYRILLEDRVNAISTLDVSSTEVTDPDAAGYDAYQRYLALDAAGVQGANTIGGVFYFQNAFDTVTQGVDIVATYNFESEAGDTTITGSMNYGTQKFNSDPQVYFNNEAVYDFLNGLPETRGVLSVKHAYEDMSFTARMNYFGGYSNSEGGSTVSAIQIFEPEFMFDLEGTYFLTDTLSLSAGVRNLFDNYPDPGEIGETCCGRIYRSDSIVDWQGGFYYMKLNASF</sequence>
<evidence type="ECO:0000313" key="14">
    <source>
        <dbReference type="Proteomes" id="UP001218788"/>
    </source>
</evidence>
<dbReference type="InterPro" id="IPR039426">
    <property type="entry name" value="TonB-dep_rcpt-like"/>
</dbReference>
<keyword evidence="5 9" id="KW-0798">TonB box</keyword>
<feature type="chain" id="PRO_5045643465" evidence="10">
    <location>
        <begin position="30"/>
        <end position="856"/>
    </location>
</feature>
<dbReference type="PROSITE" id="PS52016">
    <property type="entry name" value="TONB_DEPENDENT_REC_3"/>
    <property type="match status" value="1"/>
</dbReference>
<proteinExistence type="inferred from homology"/>
<protein>
    <submittedName>
        <fullName evidence="13">TonB-dependent receptor</fullName>
    </submittedName>
</protein>
<organism evidence="13 14">
    <name type="scientific">Alteromonas gilva</name>
    <dbReference type="NCBI Taxonomy" id="2987522"/>
    <lineage>
        <taxon>Bacteria</taxon>
        <taxon>Pseudomonadati</taxon>
        <taxon>Pseudomonadota</taxon>
        <taxon>Gammaproteobacteria</taxon>
        <taxon>Alteromonadales</taxon>
        <taxon>Alteromonadaceae</taxon>
        <taxon>Alteromonas/Salinimonas group</taxon>
        <taxon>Alteromonas</taxon>
    </lineage>
</organism>
<keyword evidence="2 8" id="KW-0813">Transport</keyword>
<comment type="caution">
    <text evidence="13">The sequence shown here is derived from an EMBL/GenBank/DDBJ whole genome shotgun (WGS) entry which is preliminary data.</text>
</comment>
<evidence type="ECO:0000256" key="8">
    <source>
        <dbReference type="PROSITE-ProRule" id="PRU01360"/>
    </source>
</evidence>
<keyword evidence="4 8" id="KW-0812">Transmembrane</keyword>
<evidence type="ECO:0000256" key="4">
    <source>
        <dbReference type="ARBA" id="ARBA00022692"/>
    </source>
</evidence>
<dbReference type="Gene3D" id="2.40.170.20">
    <property type="entry name" value="TonB-dependent receptor, beta-barrel domain"/>
    <property type="match status" value="1"/>
</dbReference>
<dbReference type="EMBL" id="JAQQXP010000003">
    <property type="protein sequence ID" value="MDC8832420.1"/>
    <property type="molecule type" value="Genomic_DNA"/>
</dbReference>
<evidence type="ECO:0000256" key="9">
    <source>
        <dbReference type="RuleBase" id="RU003357"/>
    </source>
</evidence>
<dbReference type="PANTHER" id="PTHR47234:SF3">
    <property type="entry name" value="SECRETIN_TONB SHORT N-TERMINAL DOMAIN-CONTAINING PROTEIN"/>
    <property type="match status" value="1"/>
</dbReference>
<dbReference type="InterPro" id="IPR037066">
    <property type="entry name" value="Plug_dom_sf"/>
</dbReference>
<evidence type="ECO:0000256" key="6">
    <source>
        <dbReference type="ARBA" id="ARBA00023136"/>
    </source>
</evidence>
<evidence type="ECO:0000256" key="1">
    <source>
        <dbReference type="ARBA" id="ARBA00004571"/>
    </source>
</evidence>
<feature type="domain" description="TonB-dependent receptor plug" evidence="12">
    <location>
        <begin position="53"/>
        <end position="170"/>
    </location>
</feature>
<keyword evidence="10" id="KW-0732">Signal</keyword>
<keyword evidence="6 8" id="KW-0472">Membrane</keyword>
<dbReference type="RefSeq" id="WP_273642658.1">
    <property type="nucleotide sequence ID" value="NZ_JAQQXP010000003.1"/>
</dbReference>
<evidence type="ECO:0000256" key="3">
    <source>
        <dbReference type="ARBA" id="ARBA00022452"/>
    </source>
</evidence>
<feature type="signal peptide" evidence="10">
    <location>
        <begin position="1"/>
        <end position="29"/>
    </location>
</feature>
<keyword evidence="3 8" id="KW-1134">Transmembrane beta strand</keyword>
<accession>A0ABT5L5U8</accession>
<dbReference type="InterPro" id="IPR000531">
    <property type="entry name" value="Beta-barrel_TonB"/>
</dbReference>
<dbReference type="PANTHER" id="PTHR47234">
    <property type="match status" value="1"/>
</dbReference>
<gene>
    <name evidence="13" type="ORF">OIK42_16815</name>
</gene>
<dbReference type="Gene3D" id="2.170.130.10">
    <property type="entry name" value="TonB-dependent receptor, plug domain"/>
    <property type="match status" value="1"/>
</dbReference>
<comment type="subcellular location">
    <subcellularLocation>
        <location evidence="1 8">Cell outer membrane</location>
        <topology evidence="1 8">Multi-pass membrane protein</topology>
    </subcellularLocation>
</comment>
<evidence type="ECO:0000313" key="13">
    <source>
        <dbReference type="EMBL" id="MDC8832420.1"/>
    </source>
</evidence>
<dbReference type="Pfam" id="PF07715">
    <property type="entry name" value="Plug"/>
    <property type="match status" value="1"/>
</dbReference>
<keyword evidence="13" id="KW-0675">Receptor</keyword>
<dbReference type="InterPro" id="IPR012910">
    <property type="entry name" value="Plug_dom"/>
</dbReference>
<evidence type="ECO:0000256" key="7">
    <source>
        <dbReference type="ARBA" id="ARBA00023237"/>
    </source>
</evidence>
<evidence type="ECO:0000259" key="12">
    <source>
        <dbReference type="Pfam" id="PF07715"/>
    </source>
</evidence>
<feature type="domain" description="TonB-dependent receptor-like beta-barrel" evidence="11">
    <location>
        <begin position="362"/>
        <end position="816"/>
    </location>
</feature>
<dbReference type="InterPro" id="IPR036942">
    <property type="entry name" value="Beta-barrel_TonB_sf"/>
</dbReference>
<evidence type="ECO:0000256" key="10">
    <source>
        <dbReference type="SAM" id="SignalP"/>
    </source>
</evidence>
<dbReference type="Proteomes" id="UP001218788">
    <property type="component" value="Unassembled WGS sequence"/>
</dbReference>
<reference evidence="13 14" key="1">
    <citation type="submission" date="2022-10" db="EMBL/GenBank/DDBJ databases">
        <title>Alteromonas sp. chi3 Genome sequencing.</title>
        <authorList>
            <person name="Park S."/>
        </authorList>
    </citation>
    <scope>NUCLEOTIDE SEQUENCE [LARGE SCALE GENOMIC DNA]</scope>
    <source>
        <strain evidence="14">chi3</strain>
    </source>
</reference>
<evidence type="ECO:0000259" key="11">
    <source>
        <dbReference type="Pfam" id="PF00593"/>
    </source>
</evidence>
<dbReference type="SUPFAM" id="SSF56935">
    <property type="entry name" value="Porins"/>
    <property type="match status" value="1"/>
</dbReference>
<name>A0ABT5L5U8_9ALTE</name>
<evidence type="ECO:0000256" key="5">
    <source>
        <dbReference type="ARBA" id="ARBA00023077"/>
    </source>
</evidence>